<dbReference type="GO" id="GO:0048367">
    <property type="term" value="P:shoot system development"/>
    <property type="evidence" value="ECO:0007669"/>
    <property type="project" value="InterPro"/>
</dbReference>
<comment type="caution">
    <text evidence="1">The sequence shown here is derived from an EMBL/GenBank/DDBJ whole genome shotgun (WGS) entry which is preliminary data.</text>
</comment>
<dbReference type="PANTHER" id="PTHR35504:SF1">
    <property type="entry name" value="PROTEIN EMBRYONIC FLOWER 1"/>
    <property type="match status" value="1"/>
</dbReference>
<name>A0AAV6JCT2_9ERIC</name>
<accession>A0AAV6JCT2</accession>
<sequence length="139" mass="15540">MTEMQDATSLVHCEINVENLNIGTRCLKAEFHLHSSSMKVPSKSDLVESSIGNVEVEIKVGAVALMEGSCGTVEQWILCALNQNPADFSIPEARNKFTIRGGDFKPRKMDSKQGRPRLRMMKLQAIKEFARQKSEVECI</sequence>
<keyword evidence="2" id="KW-1185">Reference proteome</keyword>
<evidence type="ECO:0000313" key="2">
    <source>
        <dbReference type="Proteomes" id="UP000823749"/>
    </source>
</evidence>
<dbReference type="Proteomes" id="UP000823749">
    <property type="component" value="Chromosome 8"/>
</dbReference>
<gene>
    <name evidence="1" type="ORF">RHGRI_024990</name>
</gene>
<dbReference type="GO" id="GO:0045892">
    <property type="term" value="P:negative regulation of DNA-templated transcription"/>
    <property type="evidence" value="ECO:0007669"/>
    <property type="project" value="InterPro"/>
</dbReference>
<proteinExistence type="predicted"/>
<dbReference type="PANTHER" id="PTHR35504">
    <property type="entry name" value="PROTEIN EMBRYONIC FLOWER 1"/>
    <property type="match status" value="1"/>
</dbReference>
<dbReference type="GO" id="GO:0009910">
    <property type="term" value="P:negative regulation of flower development"/>
    <property type="evidence" value="ECO:0007669"/>
    <property type="project" value="InterPro"/>
</dbReference>
<organism evidence="1 2">
    <name type="scientific">Rhododendron griersonianum</name>
    <dbReference type="NCBI Taxonomy" id="479676"/>
    <lineage>
        <taxon>Eukaryota</taxon>
        <taxon>Viridiplantae</taxon>
        <taxon>Streptophyta</taxon>
        <taxon>Embryophyta</taxon>
        <taxon>Tracheophyta</taxon>
        <taxon>Spermatophyta</taxon>
        <taxon>Magnoliopsida</taxon>
        <taxon>eudicotyledons</taxon>
        <taxon>Gunneridae</taxon>
        <taxon>Pentapetalae</taxon>
        <taxon>asterids</taxon>
        <taxon>Ericales</taxon>
        <taxon>Ericaceae</taxon>
        <taxon>Ericoideae</taxon>
        <taxon>Rhodoreae</taxon>
        <taxon>Rhododendron</taxon>
    </lineage>
</organism>
<evidence type="ECO:0000313" key="1">
    <source>
        <dbReference type="EMBL" id="KAG5537718.1"/>
    </source>
</evidence>
<protein>
    <submittedName>
        <fullName evidence="1">Uncharacterized protein</fullName>
    </submittedName>
</protein>
<reference evidence="1" key="1">
    <citation type="submission" date="2020-08" db="EMBL/GenBank/DDBJ databases">
        <title>Plant Genome Project.</title>
        <authorList>
            <person name="Zhang R.-G."/>
        </authorList>
    </citation>
    <scope>NUCLEOTIDE SEQUENCE</scope>
    <source>
        <strain evidence="1">WSP0</strain>
        <tissue evidence="1">Leaf</tissue>
    </source>
</reference>
<dbReference type="EMBL" id="JACTNZ010000008">
    <property type="protein sequence ID" value="KAG5537718.1"/>
    <property type="molecule type" value="Genomic_DNA"/>
</dbReference>
<dbReference type="AlphaFoldDB" id="A0AAV6JCT2"/>
<dbReference type="InterPro" id="IPR034583">
    <property type="entry name" value="EMF1"/>
</dbReference>